<feature type="domain" description="HTH lacI-type" evidence="4">
    <location>
        <begin position="6"/>
        <end position="61"/>
    </location>
</feature>
<keyword evidence="2" id="KW-0238">DNA-binding</keyword>
<dbReference type="GO" id="GO:0000976">
    <property type="term" value="F:transcription cis-regulatory region binding"/>
    <property type="evidence" value="ECO:0007669"/>
    <property type="project" value="TreeGrafter"/>
</dbReference>
<keyword evidence="3" id="KW-0804">Transcription</keyword>
<dbReference type="SUPFAM" id="SSF47413">
    <property type="entry name" value="lambda repressor-like DNA-binding domains"/>
    <property type="match status" value="1"/>
</dbReference>
<evidence type="ECO:0000256" key="1">
    <source>
        <dbReference type="ARBA" id="ARBA00023015"/>
    </source>
</evidence>
<name>A0A840NE86_9PSEU</name>
<evidence type="ECO:0000256" key="2">
    <source>
        <dbReference type="ARBA" id="ARBA00023125"/>
    </source>
</evidence>
<dbReference type="CDD" id="cd01392">
    <property type="entry name" value="HTH_LacI"/>
    <property type="match status" value="1"/>
</dbReference>
<dbReference type="AlphaFoldDB" id="A0A840NE86"/>
<dbReference type="CDD" id="cd06267">
    <property type="entry name" value="PBP1_LacI_sugar_binding-like"/>
    <property type="match status" value="1"/>
</dbReference>
<dbReference type="GO" id="GO:0003700">
    <property type="term" value="F:DNA-binding transcription factor activity"/>
    <property type="evidence" value="ECO:0007669"/>
    <property type="project" value="TreeGrafter"/>
</dbReference>
<accession>A0A840NE86</accession>
<dbReference type="PANTHER" id="PTHR30146:SF153">
    <property type="entry name" value="LACTOSE OPERON REPRESSOR"/>
    <property type="match status" value="1"/>
</dbReference>
<gene>
    <name evidence="5" type="ORF">BJ969_003002</name>
</gene>
<keyword evidence="1" id="KW-0805">Transcription regulation</keyword>
<dbReference type="PRINTS" id="PR00036">
    <property type="entry name" value="HTHLACI"/>
</dbReference>
<organism evidence="5 6">
    <name type="scientific">Saccharopolyspora gloriosae</name>
    <dbReference type="NCBI Taxonomy" id="455344"/>
    <lineage>
        <taxon>Bacteria</taxon>
        <taxon>Bacillati</taxon>
        <taxon>Actinomycetota</taxon>
        <taxon>Actinomycetes</taxon>
        <taxon>Pseudonocardiales</taxon>
        <taxon>Pseudonocardiaceae</taxon>
        <taxon>Saccharopolyspora</taxon>
    </lineage>
</organism>
<comment type="caution">
    <text evidence="5">The sequence shown here is derived from an EMBL/GenBank/DDBJ whole genome shotgun (WGS) entry which is preliminary data.</text>
</comment>
<evidence type="ECO:0000313" key="6">
    <source>
        <dbReference type="Proteomes" id="UP000580474"/>
    </source>
</evidence>
<dbReference type="InterPro" id="IPR028082">
    <property type="entry name" value="Peripla_BP_I"/>
</dbReference>
<reference evidence="5 6" key="1">
    <citation type="submission" date="2020-08" db="EMBL/GenBank/DDBJ databases">
        <title>Sequencing the genomes of 1000 actinobacteria strains.</title>
        <authorList>
            <person name="Klenk H.-P."/>
        </authorList>
    </citation>
    <scope>NUCLEOTIDE SEQUENCE [LARGE SCALE GENOMIC DNA]</scope>
    <source>
        <strain evidence="5 6">DSM 45582</strain>
    </source>
</reference>
<evidence type="ECO:0000256" key="3">
    <source>
        <dbReference type="ARBA" id="ARBA00023163"/>
    </source>
</evidence>
<dbReference type="PROSITE" id="PS00356">
    <property type="entry name" value="HTH_LACI_1"/>
    <property type="match status" value="1"/>
</dbReference>
<dbReference type="Gene3D" id="3.40.50.2300">
    <property type="match status" value="2"/>
</dbReference>
<dbReference type="SMART" id="SM00354">
    <property type="entry name" value="HTH_LACI"/>
    <property type="match status" value="1"/>
</dbReference>
<dbReference type="EMBL" id="JACHIV010000001">
    <property type="protein sequence ID" value="MBB5069914.1"/>
    <property type="molecule type" value="Genomic_DNA"/>
</dbReference>
<evidence type="ECO:0000313" key="5">
    <source>
        <dbReference type="EMBL" id="MBB5069914.1"/>
    </source>
</evidence>
<dbReference type="InterPro" id="IPR010982">
    <property type="entry name" value="Lambda_DNA-bd_dom_sf"/>
</dbReference>
<dbReference type="RefSeq" id="WP_184479530.1">
    <property type="nucleotide sequence ID" value="NZ_JACHIV010000001.1"/>
</dbReference>
<dbReference type="PANTHER" id="PTHR30146">
    <property type="entry name" value="LACI-RELATED TRANSCRIPTIONAL REPRESSOR"/>
    <property type="match status" value="1"/>
</dbReference>
<protein>
    <submittedName>
        <fullName evidence="5">LacI family transcriptional regulator</fullName>
    </submittedName>
</protein>
<dbReference type="Pfam" id="PF00532">
    <property type="entry name" value="Peripla_BP_1"/>
    <property type="match status" value="1"/>
</dbReference>
<dbReference type="Pfam" id="PF00356">
    <property type="entry name" value="LacI"/>
    <property type="match status" value="1"/>
</dbReference>
<dbReference type="SUPFAM" id="SSF53822">
    <property type="entry name" value="Periplasmic binding protein-like I"/>
    <property type="match status" value="1"/>
</dbReference>
<evidence type="ECO:0000259" key="4">
    <source>
        <dbReference type="PROSITE" id="PS50932"/>
    </source>
</evidence>
<dbReference type="InterPro" id="IPR000843">
    <property type="entry name" value="HTH_LacI"/>
</dbReference>
<keyword evidence="6" id="KW-1185">Reference proteome</keyword>
<dbReference type="Proteomes" id="UP000580474">
    <property type="component" value="Unassembled WGS sequence"/>
</dbReference>
<dbReference type="InterPro" id="IPR001761">
    <property type="entry name" value="Peripla_BP/Lac1_sug-bd_dom"/>
</dbReference>
<proteinExistence type="predicted"/>
<dbReference type="Gene3D" id="1.10.260.40">
    <property type="entry name" value="lambda repressor-like DNA-binding domains"/>
    <property type="match status" value="1"/>
</dbReference>
<dbReference type="PROSITE" id="PS50932">
    <property type="entry name" value="HTH_LACI_2"/>
    <property type="match status" value="1"/>
</dbReference>
<sequence>MPARAATLTDVAKEAGVSLATASRALNGSERVVRAELHARTLEAAARLGYTPNAQAQSMARGSTDLVGLLVNDISDPYFSTIAAGLANAAEQHGLLVMLCSTGGRPERELELLAALRRQRGRAIVLAGSRTNDRAHLRELAAQVEPFTESGGRVAAISEPRLPVDTVVVDNRRGAHDLAVELAALGYRRPAVLTGPERLLVSRDRRDGFTAGWRKSADGEPFFLAEEFTRDGGFRAMQRLLDEHPEVDCAFAINDLMALGAMAACRERGVDVPGDLAVAGFDDISTLRDVTPGLTTVRLPLTEMGGMALDLVLNEADGKPRRRKVRGEVVVRESTPRR</sequence>